<dbReference type="Proteomes" id="UP000283805">
    <property type="component" value="Unassembled WGS sequence"/>
</dbReference>
<proteinExistence type="predicted"/>
<evidence type="ECO:0000313" key="3">
    <source>
        <dbReference type="Proteomes" id="UP000283805"/>
    </source>
</evidence>
<comment type="caution">
    <text evidence="2">The sequence shown here is derived from an EMBL/GenBank/DDBJ whole genome shotgun (WGS) entry which is preliminary data.</text>
</comment>
<accession>A0A3R7GH51</accession>
<gene>
    <name evidence="2" type="ORF">ATJ93_3355</name>
</gene>
<feature type="compositionally biased region" description="Basic and acidic residues" evidence="1">
    <location>
        <begin position="100"/>
        <end position="114"/>
    </location>
</feature>
<organism evidence="2 3">
    <name type="scientific">Halopiger aswanensis</name>
    <dbReference type="NCBI Taxonomy" id="148449"/>
    <lineage>
        <taxon>Archaea</taxon>
        <taxon>Methanobacteriati</taxon>
        <taxon>Methanobacteriota</taxon>
        <taxon>Stenosarchaea group</taxon>
        <taxon>Halobacteria</taxon>
        <taxon>Halobacteriales</taxon>
        <taxon>Natrialbaceae</taxon>
        <taxon>Halopiger</taxon>
    </lineage>
</organism>
<evidence type="ECO:0000256" key="1">
    <source>
        <dbReference type="SAM" id="MobiDB-lite"/>
    </source>
</evidence>
<name>A0A3R7GH51_9EURY</name>
<keyword evidence="3" id="KW-1185">Reference proteome</keyword>
<dbReference type="AlphaFoldDB" id="A0A3R7GH51"/>
<dbReference type="RefSeq" id="WP_120245704.1">
    <property type="nucleotide sequence ID" value="NZ_RAPO01000003.1"/>
</dbReference>
<dbReference type="EMBL" id="RAPO01000003">
    <property type="protein sequence ID" value="RKD93723.1"/>
    <property type="molecule type" value="Genomic_DNA"/>
</dbReference>
<sequence>MALQRLLSGNPSRNAKLYLAIGGLSLVKAIAVRNDRERFRRELVDAGMFIGAGLLLRQYSQLKEQKREEIESQMPDWAVGIAESESAKQGIRAAANRLQNRSESEPEPTLRDRALGFVSSQ</sequence>
<feature type="region of interest" description="Disordered" evidence="1">
    <location>
        <begin position="92"/>
        <end position="121"/>
    </location>
</feature>
<evidence type="ECO:0000313" key="2">
    <source>
        <dbReference type="EMBL" id="RKD93723.1"/>
    </source>
</evidence>
<reference evidence="2 3" key="1">
    <citation type="submission" date="2018-09" db="EMBL/GenBank/DDBJ databases">
        <title>Genomic Encyclopedia of Archaeal and Bacterial Type Strains, Phase II (KMG-II): from individual species to whole genera.</title>
        <authorList>
            <person name="Goeker M."/>
        </authorList>
    </citation>
    <scope>NUCLEOTIDE SEQUENCE [LARGE SCALE GENOMIC DNA]</scope>
    <source>
        <strain evidence="2 3">DSM 13151</strain>
    </source>
</reference>
<dbReference type="OrthoDB" id="202242at2157"/>
<protein>
    <submittedName>
        <fullName evidence="2">Uncharacterized protein</fullName>
    </submittedName>
</protein>